<evidence type="ECO:0000313" key="2">
    <source>
        <dbReference type="Proteomes" id="UP000790709"/>
    </source>
</evidence>
<sequence>MATGPPPGSLPNVPPSGEPSPPSSPISWEGDKMFNIYIYDYCNKRGFRKTARELLNEADISPESTPPINARQGLLFEWWSVFWVLFTAKSNGTGPDDAMIYTMHQAHQAQQAAVRQVGGAQRMSQHPPQPLGRFMNGTQRPPPGSVPPNGQTPNGVGPPSMPGNQGSMQNGAQVPMPFPLPGSGPQANGGHPMTSGGPPSSGAPSTQQQNFAQLLPGGQRGPQQRGPNGAAPYQSPTMAHSPQNGGGNPGHPHAQAPMGQLGPSPHLAHMGRGGMPPPNSNMGSVPSTQTPPFSQLARSPSRPGSPGQGNMMQPSPSLMHRQTPTAESNVNRDLSSLPTHTLAAIRQELGFMDRELTSLTLEEKRRIVESSRVRMGVRKPGPQGSSGPAGPSNNQQMQLPGQRAPGPPQQQQQPPNRSMKRNSTSPAEEHGTLPNNNDNSPPDRKRARRTSVGLDQAPPMSYPQQPQQGGPGGPQQMVRGLPGGGPPMANFPPHNGVNMGGNPNMMQMGAPAMQNMQNGMSPAMNHANAGAMMMQQQQQTTQEYRQSMHHMHKATLAQGFRANIGGGAIGSPASGDPSFNPSQGQAPQFPGGPNRGPGKPMGMMPPPSPALNGQPKEQQGPKQDIKLEGSPRNLPPPNPAQGQGGQGPANAGGSGQGTAPPTPSATASSMTAPSPTAHMNTTATNPATASLPEGLPNLFSNEFMATMDDFDPQQLFRQDESINFERDFGQWFSPDDIDSLGK</sequence>
<reference evidence="1" key="1">
    <citation type="journal article" date="2021" name="New Phytol.">
        <title>Evolutionary innovations through gain and loss of genes in the ectomycorrhizal Boletales.</title>
        <authorList>
            <person name="Wu G."/>
            <person name="Miyauchi S."/>
            <person name="Morin E."/>
            <person name="Kuo A."/>
            <person name="Drula E."/>
            <person name="Varga T."/>
            <person name="Kohler A."/>
            <person name="Feng B."/>
            <person name="Cao Y."/>
            <person name="Lipzen A."/>
            <person name="Daum C."/>
            <person name="Hundley H."/>
            <person name="Pangilinan J."/>
            <person name="Johnson J."/>
            <person name="Barry K."/>
            <person name="LaButti K."/>
            <person name="Ng V."/>
            <person name="Ahrendt S."/>
            <person name="Min B."/>
            <person name="Choi I.G."/>
            <person name="Park H."/>
            <person name="Plett J.M."/>
            <person name="Magnuson J."/>
            <person name="Spatafora J.W."/>
            <person name="Nagy L.G."/>
            <person name="Henrissat B."/>
            <person name="Grigoriev I.V."/>
            <person name="Yang Z.L."/>
            <person name="Xu J."/>
            <person name="Martin F.M."/>
        </authorList>
    </citation>
    <scope>NUCLEOTIDE SEQUENCE</scope>
    <source>
        <strain evidence="1">KUC20120723A-06</strain>
    </source>
</reference>
<keyword evidence="2" id="KW-1185">Reference proteome</keyword>
<proteinExistence type="predicted"/>
<comment type="caution">
    <text evidence="1">The sequence shown here is derived from an EMBL/GenBank/DDBJ whole genome shotgun (WGS) entry which is preliminary data.</text>
</comment>
<protein>
    <submittedName>
        <fullName evidence="1">Uncharacterized protein</fullName>
    </submittedName>
</protein>
<evidence type="ECO:0000313" key="1">
    <source>
        <dbReference type="EMBL" id="KAH7921183.1"/>
    </source>
</evidence>
<dbReference type="EMBL" id="MU266538">
    <property type="protein sequence ID" value="KAH7921183.1"/>
    <property type="molecule type" value="Genomic_DNA"/>
</dbReference>
<name>A0ACB8B7N3_9AGAM</name>
<organism evidence="1 2">
    <name type="scientific">Leucogyrophana mollusca</name>
    <dbReference type="NCBI Taxonomy" id="85980"/>
    <lineage>
        <taxon>Eukaryota</taxon>
        <taxon>Fungi</taxon>
        <taxon>Dikarya</taxon>
        <taxon>Basidiomycota</taxon>
        <taxon>Agaricomycotina</taxon>
        <taxon>Agaricomycetes</taxon>
        <taxon>Agaricomycetidae</taxon>
        <taxon>Boletales</taxon>
        <taxon>Boletales incertae sedis</taxon>
        <taxon>Leucogyrophana</taxon>
    </lineage>
</organism>
<gene>
    <name evidence="1" type="ORF">BV22DRAFT_1038942</name>
</gene>
<dbReference type="Proteomes" id="UP000790709">
    <property type="component" value="Unassembled WGS sequence"/>
</dbReference>
<accession>A0ACB8B7N3</accession>